<evidence type="ECO:0000313" key="4">
    <source>
        <dbReference type="Proteomes" id="UP000236740"/>
    </source>
</evidence>
<dbReference type="AlphaFoldDB" id="A0A1H5ZBE7"/>
<sequence length="60" mass="5882">MTVDVRLVAFGALLLFASSGLFFEAGVSGYLSVAIAGVAVVATALAAARARAGESDAHAA</sequence>
<accession>A0A1H5ZBE7</accession>
<evidence type="ECO:0000313" key="5">
    <source>
        <dbReference type="Proteomes" id="UP000296733"/>
    </source>
</evidence>
<evidence type="ECO:0000313" key="3">
    <source>
        <dbReference type="EMBL" id="SEG33853.1"/>
    </source>
</evidence>
<organism evidence="3 4">
    <name type="scientific">Halobellus limi</name>
    <dbReference type="NCBI Taxonomy" id="699433"/>
    <lineage>
        <taxon>Archaea</taxon>
        <taxon>Methanobacteriati</taxon>
        <taxon>Methanobacteriota</taxon>
        <taxon>Stenosarchaea group</taxon>
        <taxon>Halobacteria</taxon>
        <taxon>Halobacteriales</taxon>
        <taxon>Haloferacaceae</taxon>
        <taxon>Halobellus</taxon>
    </lineage>
</organism>
<dbReference type="Proteomes" id="UP000236740">
    <property type="component" value="Unassembled WGS sequence"/>
</dbReference>
<dbReference type="EMBL" id="CP031311">
    <property type="protein sequence ID" value="QCC48147.1"/>
    <property type="molecule type" value="Genomic_DNA"/>
</dbReference>
<gene>
    <name evidence="2" type="ORF">DV707_10990</name>
    <name evidence="3" type="ORF">SAMN04488133_1936</name>
</gene>
<dbReference type="GeneID" id="39858626"/>
<proteinExistence type="predicted"/>
<dbReference type="KEGG" id="hlm:DV707_10990"/>
<protein>
    <submittedName>
        <fullName evidence="3">Uncharacterized protein</fullName>
    </submittedName>
</protein>
<keyword evidence="1" id="KW-0472">Membrane</keyword>
<keyword evidence="1" id="KW-1133">Transmembrane helix</keyword>
<reference evidence="2 5" key="2">
    <citation type="journal article" date="2019" name="Nat. Commun.">
        <title>A new type of DNA phosphorothioation-based antiviral system in archaea.</title>
        <authorList>
            <person name="Xiong L."/>
            <person name="Liu S."/>
            <person name="Chen S."/>
            <person name="Xiao Y."/>
            <person name="Zhu B."/>
            <person name="Gao Y."/>
            <person name="Zhang Y."/>
            <person name="Chen B."/>
            <person name="Luo J."/>
            <person name="Deng Z."/>
            <person name="Chen X."/>
            <person name="Wang L."/>
            <person name="Chen S."/>
        </authorList>
    </citation>
    <scope>NUCLEOTIDE SEQUENCE [LARGE SCALE GENOMIC DNA]</scope>
    <source>
        <strain evidence="2 5">CGMCC 1.10331</strain>
    </source>
</reference>
<dbReference type="Proteomes" id="UP000296733">
    <property type="component" value="Chromosome"/>
</dbReference>
<name>A0A1H5ZBE7_9EURY</name>
<feature type="transmembrane region" description="Helical" evidence="1">
    <location>
        <begin position="29"/>
        <end position="48"/>
    </location>
</feature>
<dbReference type="EMBL" id="FNVN01000002">
    <property type="protein sequence ID" value="SEG33853.1"/>
    <property type="molecule type" value="Genomic_DNA"/>
</dbReference>
<keyword evidence="4" id="KW-1185">Reference proteome</keyword>
<reference evidence="3 4" key="1">
    <citation type="submission" date="2016-10" db="EMBL/GenBank/DDBJ databases">
        <authorList>
            <person name="de Groot N.N."/>
        </authorList>
    </citation>
    <scope>NUCLEOTIDE SEQUENCE [LARGE SCALE GENOMIC DNA]</scope>
    <source>
        <strain evidence="3 4">CGMCC 1.10331</strain>
    </source>
</reference>
<keyword evidence="1" id="KW-0812">Transmembrane</keyword>
<evidence type="ECO:0000256" key="1">
    <source>
        <dbReference type="SAM" id="Phobius"/>
    </source>
</evidence>
<dbReference type="RefSeq" id="WP_103991651.1">
    <property type="nucleotide sequence ID" value="NZ_CP031311.1"/>
</dbReference>
<evidence type="ECO:0000313" key="2">
    <source>
        <dbReference type="EMBL" id="QCC48147.1"/>
    </source>
</evidence>
<feature type="transmembrane region" description="Helical" evidence="1">
    <location>
        <begin position="7"/>
        <end position="23"/>
    </location>
</feature>